<dbReference type="Proteomes" id="UP000237000">
    <property type="component" value="Unassembled WGS sequence"/>
</dbReference>
<name>A0A2P5D2W9_TREOI</name>
<evidence type="ECO:0000313" key="2">
    <source>
        <dbReference type="EMBL" id="PON67618.1"/>
    </source>
</evidence>
<dbReference type="InParanoid" id="A0A2P5D2W9"/>
<dbReference type="EMBL" id="JXTC01000302">
    <property type="protein sequence ID" value="PON67618.1"/>
    <property type="molecule type" value="Genomic_DNA"/>
</dbReference>
<feature type="region of interest" description="Disordered" evidence="1">
    <location>
        <begin position="1"/>
        <end position="28"/>
    </location>
</feature>
<organism evidence="2 3">
    <name type="scientific">Trema orientale</name>
    <name type="common">Charcoal tree</name>
    <name type="synonym">Celtis orientalis</name>
    <dbReference type="NCBI Taxonomy" id="63057"/>
    <lineage>
        <taxon>Eukaryota</taxon>
        <taxon>Viridiplantae</taxon>
        <taxon>Streptophyta</taxon>
        <taxon>Embryophyta</taxon>
        <taxon>Tracheophyta</taxon>
        <taxon>Spermatophyta</taxon>
        <taxon>Magnoliopsida</taxon>
        <taxon>eudicotyledons</taxon>
        <taxon>Gunneridae</taxon>
        <taxon>Pentapetalae</taxon>
        <taxon>rosids</taxon>
        <taxon>fabids</taxon>
        <taxon>Rosales</taxon>
        <taxon>Cannabaceae</taxon>
        <taxon>Trema</taxon>
    </lineage>
</organism>
<protein>
    <submittedName>
        <fullName evidence="2">Uncharacterized protein</fullName>
    </submittedName>
</protein>
<gene>
    <name evidence="2" type="ORF">TorRG33x02_264070</name>
</gene>
<evidence type="ECO:0000256" key="1">
    <source>
        <dbReference type="SAM" id="MobiDB-lite"/>
    </source>
</evidence>
<accession>A0A2P5D2W9</accession>
<sequence>MAKGEESGGGEWGLIPTPHTQREGFSTGASGSWWKPFLMQRHVYSSEDGRFTVGLRAASGGRDTEKLASLQVFGPNISSLLLEFNRPDSWFLKAITNDNSLPKLWTDQANHSIKVMPGMSSILPPISNPNSTELDCMKLDIGNIVADFQ</sequence>
<dbReference type="AlphaFoldDB" id="A0A2P5D2W9"/>
<proteinExistence type="predicted"/>
<reference evidence="3" key="1">
    <citation type="submission" date="2016-06" db="EMBL/GenBank/DDBJ databases">
        <title>Parallel loss of symbiosis genes in relatives of nitrogen-fixing non-legume Parasponia.</title>
        <authorList>
            <person name="Van Velzen R."/>
            <person name="Holmer R."/>
            <person name="Bu F."/>
            <person name="Rutten L."/>
            <person name="Van Zeijl A."/>
            <person name="Liu W."/>
            <person name="Santuari L."/>
            <person name="Cao Q."/>
            <person name="Sharma T."/>
            <person name="Shen D."/>
            <person name="Roswanjaya Y."/>
            <person name="Wardhani T."/>
            <person name="Kalhor M.S."/>
            <person name="Jansen J."/>
            <person name="Van den Hoogen J."/>
            <person name="Gungor B."/>
            <person name="Hartog M."/>
            <person name="Hontelez J."/>
            <person name="Verver J."/>
            <person name="Yang W.-C."/>
            <person name="Schijlen E."/>
            <person name="Repin R."/>
            <person name="Schilthuizen M."/>
            <person name="Schranz E."/>
            <person name="Heidstra R."/>
            <person name="Miyata K."/>
            <person name="Fedorova E."/>
            <person name="Kohlen W."/>
            <person name="Bisseling T."/>
            <person name="Smit S."/>
            <person name="Geurts R."/>
        </authorList>
    </citation>
    <scope>NUCLEOTIDE SEQUENCE [LARGE SCALE GENOMIC DNA]</scope>
    <source>
        <strain evidence="3">cv. RG33-2</strain>
    </source>
</reference>
<evidence type="ECO:0000313" key="3">
    <source>
        <dbReference type="Proteomes" id="UP000237000"/>
    </source>
</evidence>
<comment type="caution">
    <text evidence="2">The sequence shown here is derived from an EMBL/GenBank/DDBJ whole genome shotgun (WGS) entry which is preliminary data.</text>
</comment>
<keyword evidence="3" id="KW-1185">Reference proteome</keyword>